<comment type="caution">
    <text evidence="2">The sequence shown here is derived from an EMBL/GenBank/DDBJ whole genome shotgun (WGS) entry which is preliminary data.</text>
</comment>
<keyword evidence="1" id="KW-0812">Transmembrane</keyword>
<name>I8T480_9GAMM</name>
<dbReference type="STRING" id="1172194.WQQ_39400"/>
<keyword evidence="1" id="KW-1133">Transmembrane helix</keyword>
<proteinExistence type="predicted"/>
<evidence type="ECO:0000256" key="1">
    <source>
        <dbReference type="SAM" id="Phobius"/>
    </source>
</evidence>
<organism evidence="2 3">
    <name type="scientific">Hydrocarboniphaga effusa AP103</name>
    <dbReference type="NCBI Taxonomy" id="1172194"/>
    <lineage>
        <taxon>Bacteria</taxon>
        <taxon>Pseudomonadati</taxon>
        <taxon>Pseudomonadota</taxon>
        <taxon>Gammaproteobacteria</taxon>
        <taxon>Nevskiales</taxon>
        <taxon>Nevskiaceae</taxon>
        <taxon>Hydrocarboniphaga</taxon>
    </lineage>
</organism>
<evidence type="ECO:0000313" key="3">
    <source>
        <dbReference type="Proteomes" id="UP000003704"/>
    </source>
</evidence>
<dbReference type="Proteomes" id="UP000003704">
    <property type="component" value="Unassembled WGS sequence"/>
</dbReference>
<dbReference type="EMBL" id="AKGD01000003">
    <property type="protein sequence ID" value="EIT68745.1"/>
    <property type="molecule type" value="Genomic_DNA"/>
</dbReference>
<keyword evidence="3" id="KW-1185">Reference proteome</keyword>
<sequence>MLSTGDRPDHSTSARPDHHQTTVTMTFFASARDHLKPWLLCGSLLCTSMAHHSIAAAADEAATATANTSESSIATAEAPPPVHYDALPLGSNGRTPAALDPAWLLLLALVLPAATWVGMAWKRALDEDPTRLRRSGVRELRKLLARMRRAPGTPEPQYLHAWLRATARTWGVGVSAPTGKQVTQATLSLTGDEAVTRNWRELWQATERGLFAAGGRTPNGWLDEASRAAAAVVPPRRERLFPNRLAYWIPSLAAATLTLSCFMSVQPARADVDEAAAAIVDLTTANEAALKALEANWNDWAAHYNVAAYNIQHENWNAAIAHATASFLLNPSAKETRDNLRYAITQAQTMDSTLRPMLFGSWYQRIPVLLSASGWQRLGLFAGLLLTAGLTALVLSIYLPMRKPLLIGGGGGLAAGLIVMTVAISSWNAYGKLHDATACILLQPINLSPAPTDLVPREETSPANAGTIVQTRRSFLTWSQIAVDQDHVGWVRRTAVMPLYARAS</sequence>
<dbReference type="AlphaFoldDB" id="I8T480"/>
<evidence type="ECO:0000313" key="2">
    <source>
        <dbReference type="EMBL" id="EIT68745.1"/>
    </source>
</evidence>
<gene>
    <name evidence="2" type="ORF">WQQ_39400</name>
</gene>
<evidence type="ECO:0008006" key="4">
    <source>
        <dbReference type="Google" id="ProtNLM"/>
    </source>
</evidence>
<dbReference type="PATRIC" id="fig|1172194.4.peg.3824"/>
<dbReference type="InterPro" id="IPR011990">
    <property type="entry name" value="TPR-like_helical_dom_sf"/>
</dbReference>
<reference evidence="2 3" key="1">
    <citation type="journal article" date="2012" name="J. Bacteriol.">
        <title>Genome Sequence of n-Alkane-Degrading Hydrocarboniphaga effusa Strain AP103T (ATCC BAA-332T).</title>
        <authorList>
            <person name="Chang H.K."/>
            <person name="Zylstra G.J."/>
            <person name="Chae J.C."/>
        </authorList>
    </citation>
    <scope>NUCLEOTIDE SEQUENCE [LARGE SCALE GENOMIC DNA]</scope>
    <source>
        <strain evidence="2 3">AP103</strain>
    </source>
</reference>
<feature type="transmembrane region" description="Helical" evidence="1">
    <location>
        <begin position="405"/>
        <end position="427"/>
    </location>
</feature>
<keyword evidence="1" id="KW-0472">Membrane</keyword>
<protein>
    <recommendedName>
        <fullName evidence="4">SH3b domain-containing protein</fullName>
    </recommendedName>
</protein>
<accession>I8T480</accession>
<feature type="transmembrane region" description="Helical" evidence="1">
    <location>
        <begin position="378"/>
        <end position="398"/>
    </location>
</feature>
<dbReference type="SUPFAM" id="SSF48452">
    <property type="entry name" value="TPR-like"/>
    <property type="match status" value="1"/>
</dbReference>